<sequence length="262" mass="29533">MCGDVAFNLQLYDFDTTRIHIASDENMAIDVIEQFRPSSIDLPARKSRDVTAALGTPRRSRSDRDSLAGRERPGQLGSRRRRRYDNDRLVDHPLTHTVDPTDNLPYQPKPTVFSIVANLKATITVSAEEVQNERCKAKPAQCRFPKKSLSARIREYTDEASEWIASSDNSIHGLAHRLVSHCARSSRHYEHVIGESQERNMDVQLGASDSFGRLVLHTISRFYGLSSASIATPQGTKVVKVFSSGKRQFAPPQTFMDYLLRM</sequence>
<proteinExistence type="predicted"/>
<accession>A0A507C129</accession>
<reference evidence="2 3" key="1">
    <citation type="journal article" date="2019" name="Sci. Rep.">
        <title>Comparative genomics of chytrid fungi reveal insights into the obligate biotrophic and pathogenic lifestyle of Synchytrium endobioticum.</title>
        <authorList>
            <person name="van de Vossenberg B.T.L.H."/>
            <person name="Warris S."/>
            <person name="Nguyen H.D.T."/>
            <person name="van Gent-Pelzer M.P.E."/>
            <person name="Joly D.L."/>
            <person name="van de Geest H.C."/>
            <person name="Bonants P.J.M."/>
            <person name="Smith D.S."/>
            <person name="Levesque C.A."/>
            <person name="van der Lee T.A.J."/>
        </authorList>
    </citation>
    <scope>NUCLEOTIDE SEQUENCE [LARGE SCALE GENOMIC DNA]</scope>
    <source>
        <strain evidence="2 3">MB42</strain>
    </source>
</reference>
<dbReference type="Proteomes" id="UP000317494">
    <property type="component" value="Unassembled WGS sequence"/>
</dbReference>
<keyword evidence="3" id="KW-1185">Reference proteome</keyword>
<name>A0A507C129_9FUNG</name>
<feature type="region of interest" description="Disordered" evidence="1">
    <location>
        <begin position="46"/>
        <end position="105"/>
    </location>
</feature>
<protein>
    <recommendedName>
        <fullName evidence="4">R3H domain-containing protein</fullName>
    </recommendedName>
</protein>
<feature type="compositionally biased region" description="Basic and acidic residues" evidence="1">
    <location>
        <begin position="84"/>
        <end position="94"/>
    </location>
</feature>
<gene>
    <name evidence="2" type="ORF">SeMB42_g07583</name>
</gene>
<evidence type="ECO:0008006" key="4">
    <source>
        <dbReference type="Google" id="ProtNLM"/>
    </source>
</evidence>
<dbReference type="SUPFAM" id="SSF82708">
    <property type="entry name" value="R3H domain"/>
    <property type="match status" value="1"/>
</dbReference>
<evidence type="ECO:0000313" key="2">
    <source>
        <dbReference type="EMBL" id="TPX32759.1"/>
    </source>
</evidence>
<dbReference type="VEuPathDB" id="FungiDB:SeMB42_g07583"/>
<evidence type="ECO:0000313" key="3">
    <source>
        <dbReference type="Proteomes" id="UP000317494"/>
    </source>
</evidence>
<evidence type="ECO:0000256" key="1">
    <source>
        <dbReference type="SAM" id="MobiDB-lite"/>
    </source>
</evidence>
<feature type="compositionally biased region" description="Basic and acidic residues" evidence="1">
    <location>
        <begin position="60"/>
        <end position="73"/>
    </location>
</feature>
<dbReference type="AlphaFoldDB" id="A0A507C129"/>
<dbReference type="GO" id="GO:0003676">
    <property type="term" value="F:nucleic acid binding"/>
    <property type="evidence" value="ECO:0007669"/>
    <property type="project" value="InterPro"/>
</dbReference>
<dbReference type="InterPro" id="IPR036867">
    <property type="entry name" value="R3H_dom_sf"/>
</dbReference>
<organism evidence="2 3">
    <name type="scientific">Synchytrium endobioticum</name>
    <dbReference type="NCBI Taxonomy" id="286115"/>
    <lineage>
        <taxon>Eukaryota</taxon>
        <taxon>Fungi</taxon>
        <taxon>Fungi incertae sedis</taxon>
        <taxon>Chytridiomycota</taxon>
        <taxon>Chytridiomycota incertae sedis</taxon>
        <taxon>Chytridiomycetes</taxon>
        <taxon>Synchytriales</taxon>
        <taxon>Synchytriaceae</taxon>
        <taxon>Synchytrium</taxon>
    </lineage>
</organism>
<comment type="caution">
    <text evidence="2">The sequence shown here is derived from an EMBL/GenBank/DDBJ whole genome shotgun (WGS) entry which is preliminary data.</text>
</comment>
<dbReference type="EMBL" id="QEAN01000561">
    <property type="protein sequence ID" value="TPX32759.1"/>
    <property type="molecule type" value="Genomic_DNA"/>
</dbReference>